<dbReference type="PANTHER" id="PTHR43132:SF2">
    <property type="entry name" value="ARSENICAL RESISTANCE OPERON REPRESSOR ARSR-RELATED"/>
    <property type="match status" value="1"/>
</dbReference>
<evidence type="ECO:0000256" key="3">
    <source>
        <dbReference type="ARBA" id="ARBA00023163"/>
    </source>
</evidence>
<dbReference type="SMART" id="SM00418">
    <property type="entry name" value="HTH_ARSR"/>
    <property type="match status" value="1"/>
</dbReference>
<keyword evidence="2" id="KW-0238">DNA-binding</keyword>
<evidence type="ECO:0000259" key="4">
    <source>
        <dbReference type="PROSITE" id="PS50987"/>
    </source>
</evidence>
<protein>
    <submittedName>
        <fullName evidence="5">Transcriptional regulator</fullName>
    </submittedName>
</protein>
<dbReference type="Gene3D" id="1.10.10.10">
    <property type="entry name" value="Winged helix-like DNA-binding domain superfamily/Winged helix DNA-binding domain"/>
    <property type="match status" value="1"/>
</dbReference>
<feature type="domain" description="HTH arsR-type" evidence="4">
    <location>
        <begin position="10"/>
        <end position="105"/>
    </location>
</feature>
<dbReference type="NCBIfam" id="NF033788">
    <property type="entry name" value="HTH_metalloreg"/>
    <property type="match status" value="1"/>
</dbReference>
<keyword evidence="3" id="KW-0804">Transcription</keyword>
<evidence type="ECO:0000256" key="1">
    <source>
        <dbReference type="ARBA" id="ARBA00023015"/>
    </source>
</evidence>
<evidence type="ECO:0000313" key="5">
    <source>
        <dbReference type="EMBL" id="RIV80247.1"/>
    </source>
</evidence>
<evidence type="ECO:0000256" key="2">
    <source>
        <dbReference type="ARBA" id="ARBA00023125"/>
    </source>
</evidence>
<proteinExistence type="predicted"/>
<comment type="caution">
    <text evidence="5">The sequence shown here is derived from an EMBL/GenBank/DDBJ whole genome shotgun (WGS) entry which is preliminary data.</text>
</comment>
<dbReference type="EMBL" id="QXFK01000011">
    <property type="protein sequence ID" value="RIV80247.1"/>
    <property type="molecule type" value="Genomic_DNA"/>
</dbReference>
<dbReference type="PROSITE" id="PS50987">
    <property type="entry name" value="HTH_ARSR_2"/>
    <property type="match status" value="1"/>
</dbReference>
<dbReference type="GO" id="GO:0003700">
    <property type="term" value="F:DNA-binding transcription factor activity"/>
    <property type="evidence" value="ECO:0007669"/>
    <property type="project" value="InterPro"/>
</dbReference>
<sequence length="119" mass="12868">MSHNGSPDTDFTRQAGEASRLLKLMANESRLLVLCFLAEAGELSVGDLAQSVGLSQSALSQHLAKLREDDLVATRKDAQSVFYRVCDPNAQRVLELLHDIFCPELGQSPQPSGDAGETL</sequence>
<evidence type="ECO:0000313" key="6">
    <source>
        <dbReference type="Proteomes" id="UP000285092"/>
    </source>
</evidence>
<organism evidence="5 6">
    <name type="scientific">Pelagerythrobacter aerophilus</name>
    <dbReference type="NCBI Taxonomy" id="2306995"/>
    <lineage>
        <taxon>Bacteria</taxon>
        <taxon>Pseudomonadati</taxon>
        <taxon>Pseudomonadota</taxon>
        <taxon>Alphaproteobacteria</taxon>
        <taxon>Sphingomonadales</taxon>
        <taxon>Erythrobacteraceae</taxon>
        <taxon>Pelagerythrobacter</taxon>
    </lineage>
</organism>
<dbReference type="Pfam" id="PF01022">
    <property type="entry name" value="HTH_5"/>
    <property type="match status" value="1"/>
</dbReference>
<dbReference type="InterPro" id="IPR051011">
    <property type="entry name" value="Metal_resp_trans_reg"/>
</dbReference>
<dbReference type="PRINTS" id="PR00778">
    <property type="entry name" value="HTHARSR"/>
</dbReference>
<accession>A0A418NKT8</accession>
<reference evidence="5 6" key="1">
    <citation type="submission" date="2018-08" db="EMBL/GenBank/DDBJ databases">
        <title>Altererythrobacter sp.Ery1 and Ery12, the genome sequencing of novel strains in genus Alterythrobacter.</title>
        <authorList>
            <person name="Cheng H."/>
            <person name="Wu Y.-H."/>
            <person name="Fang C."/>
            <person name="Xu X.-W."/>
        </authorList>
    </citation>
    <scope>NUCLEOTIDE SEQUENCE [LARGE SCALE GENOMIC DNA]</scope>
    <source>
        <strain evidence="5 6">Ery1</strain>
    </source>
</reference>
<dbReference type="InterPro" id="IPR036388">
    <property type="entry name" value="WH-like_DNA-bd_sf"/>
</dbReference>
<dbReference type="InterPro" id="IPR036390">
    <property type="entry name" value="WH_DNA-bd_sf"/>
</dbReference>
<dbReference type="CDD" id="cd00090">
    <property type="entry name" value="HTH_ARSR"/>
    <property type="match status" value="1"/>
</dbReference>
<dbReference type="OrthoDB" id="194599at2"/>
<dbReference type="AlphaFoldDB" id="A0A418NKT8"/>
<gene>
    <name evidence="5" type="ORF">D2V04_02835</name>
</gene>
<dbReference type="RefSeq" id="WP_066558399.1">
    <property type="nucleotide sequence ID" value="NZ_QXFK01000011.1"/>
</dbReference>
<dbReference type="PANTHER" id="PTHR43132">
    <property type="entry name" value="ARSENICAL RESISTANCE OPERON REPRESSOR ARSR-RELATED"/>
    <property type="match status" value="1"/>
</dbReference>
<keyword evidence="1" id="KW-0805">Transcription regulation</keyword>
<dbReference type="InterPro" id="IPR011991">
    <property type="entry name" value="ArsR-like_HTH"/>
</dbReference>
<dbReference type="GO" id="GO:0003677">
    <property type="term" value="F:DNA binding"/>
    <property type="evidence" value="ECO:0007669"/>
    <property type="project" value="UniProtKB-KW"/>
</dbReference>
<dbReference type="InterPro" id="IPR001845">
    <property type="entry name" value="HTH_ArsR_DNA-bd_dom"/>
</dbReference>
<keyword evidence="6" id="KW-1185">Reference proteome</keyword>
<dbReference type="Proteomes" id="UP000285092">
    <property type="component" value="Unassembled WGS sequence"/>
</dbReference>
<dbReference type="SUPFAM" id="SSF46785">
    <property type="entry name" value="Winged helix' DNA-binding domain"/>
    <property type="match status" value="1"/>
</dbReference>
<name>A0A418NKT8_9SPHN</name>